<evidence type="ECO:0000256" key="1">
    <source>
        <dbReference type="SAM" id="MobiDB-lite"/>
    </source>
</evidence>
<feature type="compositionally biased region" description="Basic and acidic residues" evidence="1">
    <location>
        <begin position="89"/>
        <end position="108"/>
    </location>
</feature>
<evidence type="ECO:0000313" key="2">
    <source>
        <dbReference type="EMBL" id="KAJ9189693.1"/>
    </source>
</evidence>
<sequence>MADLRDEHGNPIQLTDEHGNPVQPTNELGNPVHITGVATSKPLTLGQPRKKKELKEKIKEKLTGGKLKEERGHTVSVSSTTTATTPGGGEHHEREKKSVMEEIKEKLHGHGHHSH</sequence>
<proteinExistence type="predicted"/>
<evidence type="ECO:0008006" key="4">
    <source>
        <dbReference type="Google" id="ProtNLM"/>
    </source>
</evidence>
<dbReference type="EMBL" id="JARPOI010000001">
    <property type="protein sequence ID" value="KAJ9189693.1"/>
    <property type="molecule type" value="Genomic_DNA"/>
</dbReference>
<feature type="compositionally biased region" description="Low complexity" evidence="1">
    <location>
        <begin position="74"/>
        <end position="85"/>
    </location>
</feature>
<feature type="compositionally biased region" description="Basic and acidic residues" evidence="1">
    <location>
        <begin position="1"/>
        <end position="19"/>
    </location>
</feature>
<feature type="compositionally biased region" description="Basic and acidic residues" evidence="1">
    <location>
        <begin position="53"/>
        <end position="73"/>
    </location>
</feature>
<feature type="region of interest" description="Disordered" evidence="1">
    <location>
        <begin position="1"/>
        <end position="115"/>
    </location>
</feature>
<name>A0ABQ9NBL7_HEVBR</name>
<dbReference type="PANTHER" id="PTHR33346">
    <property type="entry name" value="DEHYDRIN XERO 2-RELATED"/>
    <property type="match status" value="1"/>
</dbReference>
<gene>
    <name evidence="2" type="ORF">P3X46_000954</name>
</gene>
<organism evidence="2 3">
    <name type="scientific">Hevea brasiliensis</name>
    <name type="common">Para rubber tree</name>
    <name type="synonym">Siphonia brasiliensis</name>
    <dbReference type="NCBI Taxonomy" id="3981"/>
    <lineage>
        <taxon>Eukaryota</taxon>
        <taxon>Viridiplantae</taxon>
        <taxon>Streptophyta</taxon>
        <taxon>Embryophyta</taxon>
        <taxon>Tracheophyta</taxon>
        <taxon>Spermatophyta</taxon>
        <taxon>Magnoliopsida</taxon>
        <taxon>eudicotyledons</taxon>
        <taxon>Gunneridae</taxon>
        <taxon>Pentapetalae</taxon>
        <taxon>rosids</taxon>
        <taxon>fabids</taxon>
        <taxon>Malpighiales</taxon>
        <taxon>Euphorbiaceae</taxon>
        <taxon>Crotonoideae</taxon>
        <taxon>Micrandreae</taxon>
        <taxon>Hevea</taxon>
    </lineage>
</organism>
<keyword evidence="3" id="KW-1185">Reference proteome</keyword>
<evidence type="ECO:0000313" key="3">
    <source>
        <dbReference type="Proteomes" id="UP001174677"/>
    </source>
</evidence>
<dbReference type="Proteomes" id="UP001174677">
    <property type="component" value="Chromosome 1"/>
</dbReference>
<dbReference type="PANTHER" id="PTHR33346:SF5">
    <property type="entry name" value="DEHYDRIN LEA-RELATED"/>
    <property type="match status" value="1"/>
</dbReference>
<protein>
    <recommendedName>
        <fullName evidence="4">Dehydrin</fullName>
    </recommendedName>
</protein>
<dbReference type="Pfam" id="PF00257">
    <property type="entry name" value="Dehydrin"/>
    <property type="match status" value="1"/>
</dbReference>
<comment type="caution">
    <text evidence="2">The sequence shown here is derived from an EMBL/GenBank/DDBJ whole genome shotgun (WGS) entry which is preliminary data.</text>
</comment>
<reference evidence="2" key="1">
    <citation type="journal article" date="2023" name="Plant Biotechnol. J.">
        <title>Chromosome-level wild Hevea brasiliensis genome provides new tools for genomic-assisted breeding and valuable loci to elevate rubber yield.</title>
        <authorList>
            <person name="Cheng H."/>
            <person name="Song X."/>
            <person name="Hu Y."/>
            <person name="Wu T."/>
            <person name="Yang Q."/>
            <person name="An Z."/>
            <person name="Feng S."/>
            <person name="Deng Z."/>
            <person name="Wu W."/>
            <person name="Zeng X."/>
            <person name="Tu M."/>
            <person name="Wang X."/>
            <person name="Huang H."/>
        </authorList>
    </citation>
    <scope>NUCLEOTIDE SEQUENCE</scope>
    <source>
        <strain evidence="2">MT/VB/25A 57/8</strain>
    </source>
</reference>
<dbReference type="InterPro" id="IPR000167">
    <property type="entry name" value="Dehydrin"/>
</dbReference>
<accession>A0ABQ9NBL7</accession>